<keyword evidence="3" id="KW-1185">Reference proteome</keyword>
<protein>
    <recommendedName>
        <fullName evidence="4">PRTRC system protein F</fullName>
    </recommendedName>
</protein>
<dbReference type="EMBL" id="JAGTXB010000003">
    <property type="protein sequence ID" value="MBS0027227.1"/>
    <property type="molecule type" value="Genomic_DNA"/>
</dbReference>
<name>A0ABS5IY08_9BACT</name>
<dbReference type="Proteomes" id="UP000676386">
    <property type="component" value="Unassembled WGS sequence"/>
</dbReference>
<reference evidence="2 3" key="1">
    <citation type="submission" date="2021-04" db="EMBL/GenBank/DDBJ databases">
        <title>Chitinophaga sp. nov., isolated from the rhizosphere soil.</title>
        <authorList>
            <person name="He S."/>
        </authorList>
    </citation>
    <scope>NUCLEOTIDE SEQUENCE [LARGE SCALE GENOMIC DNA]</scope>
    <source>
        <strain evidence="2 3">2R12</strain>
    </source>
</reference>
<feature type="compositionally biased region" description="Basic and acidic residues" evidence="1">
    <location>
        <begin position="29"/>
        <end position="41"/>
    </location>
</feature>
<feature type="region of interest" description="Disordered" evidence="1">
    <location>
        <begin position="14"/>
        <end position="41"/>
    </location>
</feature>
<evidence type="ECO:0000313" key="2">
    <source>
        <dbReference type="EMBL" id="MBS0027227.1"/>
    </source>
</evidence>
<evidence type="ECO:0000313" key="3">
    <source>
        <dbReference type="Proteomes" id="UP000676386"/>
    </source>
</evidence>
<evidence type="ECO:0000256" key="1">
    <source>
        <dbReference type="SAM" id="MobiDB-lite"/>
    </source>
</evidence>
<comment type="caution">
    <text evidence="2">The sequence shown here is derived from an EMBL/GenBank/DDBJ whole genome shotgun (WGS) entry which is preliminary data.</text>
</comment>
<evidence type="ECO:0008006" key="4">
    <source>
        <dbReference type="Google" id="ProtNLM"/>
    </source>
</evidence>
<proteinExistence type="predicted"/>
<sequence>MTYATTYNIRDYKASRRPKATKAPQSADGVRKLDEKTQGCQRSEKRQATACPGYNASFSFLRTAFLPKLKEDEEVQVCKKAEKMERDFFSSFSYLTDHYDLKPLQTRSFGYPYNMALSLWDTQKQLNEKYEDCQDIRLIQDSKNIYISCTERYNTNGSLYYIPIIPIHRMFEEPQRENTALLLLSVFSYLYNIADIPYYRDENSYLYWQYQMLQDWLIESEYEEEEQKDCIAEFTQAEQIGDYMEQMISNHIHLDLFKTRLDSFEIKDSFDKDCQRLACEAYTIYEKYPDNTIFQNAQPNSETDGYDWDNTISMDRYISFCANDHGWLSETLEQTVNNELQEYGQIEEPTIFKHFNSKRLAPLNLDFENRLFPLLDDLCYVLYHYKPLTK</sequence>
<dbReference type="RefSeq" id="WP_211972332.1">
    <property type="nucleotide sequence ID" value="NZ_JAGTXB010000003.1"/>
</dbReference>
<organism evidence="2 3">
    <name type="scientific">Chitinophaga hostae</name>
    <dbReference type="NCBI Taxonomy" id="2831022"/>
    <lineage>
        <taxon>Bacteria</taxon>
        <taxon>Pseudomonadati</taxon>
        <taxon>Bacteroidota</taxon>
        <taxon>Chitinophagia</taxon>
        <taxon>Chitinophagales</taxon>
        <taxon>Chitinophagaceae</taxon>
        <taxon>Chitinophaga</taxon>
    </lineage>
</organism>
<gene>
    <name evidence="2" type="ORF">KE626_07895</name>
</gene>
<accession>A0ABS5IY08</accession>